<name>X8ALZ5_MYCXE</name>
<evidence type="ECO:0000313" key="1">
    <source>
        <dbReference type="EMBL" id="EUA32902.1"/>
    </source>
</evidence>
<dbReference type="AlphaFoldDB" id="X8ALZ5"/>
<proteinExistence type="predicted"/>
<reference evidence="1" key="1">
    <citation type="submission" date="2014-01" db="EMBL/GenBank/DDBJ databases">
        <authorList>
            <person name="Brown-Elliot B."/>
            <person name="Wallace R."/>
            <person name="Lenaerts A."/>
            <person name="Ordway D."/>
            <person name="DeGroote M.A."/>
            <person name="Parker T."/>
            <person name="Sizemore C."/>
            <person name="Tallon L.J."/>
            <person name="Sadzewicz L.K."/>
            <person name="Sengamalay N."/>
            <person name="Fraser C.M."/>
            <person name="Hine E."/>
            <person name="Shefchek K.A."/>
            <person name="Das S.P."/>
            <person name="Tettelin H."/>
        </authorList>
    </citation>
    <scope>NUCLEOTIDE SEQUENCE [LARGE SCALE GENOMIC DNA]</scope>
    <source>
        <strain evidence="1">4042</strain>
    </source>
</reference>
<dbReference type="Gene3D" id="3.30.559.10">
    <property type="entry name" value="Chloramphenicol acetyltransferase-like domain"/>
    <property type="match status" value="1"/>
</dbReference>
<keyword evidence="1" id="KW-0560">Oxidoreductase</keyword>
<organism evidence="1">
    <name type="scientific">Mycobacterium xenopi 4042</name>
    <dbReference type="NCBI Taxonomy" id="1299334"/>
    <lineage>
        <taxon>Bacteria</taxon>
        <taxon>Bacillati</taxon>
        <taxon>Actinomycetota</taxon>
        <taxon>Actinomycetes</taxon>
        <taxon>Mycobacteriales</taxon>
        <taxon>Mycobacteriaceae</taxon>
        <taxon>Mycobacterium</taxon>
    </lineage>
</organism>
<sequence>MPVERAEFGWQVVDASGWSPASLGQAVEAAVRYSFDLAVEIPLRARLFRLPRMSMCWWRWCIISPLMVGRSPRWCAI</sequence>
<protein>
    <submittedName>
        <fullName evidence="1">Linear gramicidin synthetase subunit D domain protein</fullName>
        <ecNumber evidence="1">1.-.-.-</ecNumber>
    </submittedName>
</protein>
<accession>X8ALZ5</accession>
<dbReference type="EMBL" id="JAOB01000050">
    <property type="protein sequence ID" value="EUA32902.1"/>
    <property type="molecule type" value="Genomic_DNA"/>
</dbReference>
<dbReference type="InterPro" id="IPR023213">
    <property type="entry name" value="CAT-like_dom_sf"/>
</dbReference>
<comment type="caution">
    <text evidence="1">The sequence shown here is derived from an EMBL/GenBank/DDBJ whole genome shotgun (WGS) entry which is preliminary data.</text>
</comment>
<dbReference type="PATRIC" id="fig|1299334.3.peg.5518"/>
<gene>
    <name evidence="1" type="ORF">I553_9099</name>
</gene>
<dbReference type="GO" id="GO:0016491">
    <property type="term" value="F:oxidoreductase activity"/>
    <property type="evidence" value="ECO:0007669"/>
    <property type="project" value="UniProtKB-KW"/>
</dbReference>
<dbReference type="EC" id="1.-.-.-" evidence="1"/>